<dbReference type="Gene3D" id="3.40.50.720">
    <property type="entry name" value="NAD(P)-binding Rossmann-like Domain"/>
    <property type="match status" value="1"/>
</dbReference>
<dbReference type="Proteomes" id="UP000248790">
    <property type="component" value="Unassembled WGS sequence"/>
</dbReference>
<dbReference type="PANTHER" id="PTHR43963">
    <property type="entry name" value="CARBONYL REDUCTASE 1-RELATED"/>
    <property type="match status" value="1"/>
</dbReference>
<name>A0A327XC86_LARAB</name>
<dbReference type="EMBL" id="QLMC01000001">
    <property type="protein sequence ID" value="RAK03242.1"/>
    <property type="molecule type" value="Genomic_DNA"/>
</dbReference>
<keyword evidence="2" id="KW-0521">NADP</keyword>
<keyword evidence="6" id="KW-1185">Reference proteome</keyword>
<dbReference type="Pfam" id="PF00106">
    <property type="entry name" value="adh_short"/>
    <property type="match status" value="1"/>
</dbReference>
<dbReference type="SUPFAM" id="SSF51735">
    <property type="entry name" value="NAD(P)-binding Rossmann-fold domains"/>
    <property type="match status" value="1"/>
</dbReference>
<dbReference type="OrthoDB" id="5786478at2"/>
<evidence type="ECO:0000256" key="1">
    <source>
        <dbReference type="ARBA" id="ARBA00006484"/>
    </source>
</evidence>
<evidence type="ECO:0000313" key="5">
    <source>
        <dbReference type="EMBL" id="RAK03242.1"/>
    </source>
</evidence>
<dbReference type="AlphaFoldDB" id="A0A327XC86"/>
<evidence type="ECO:0000256" key="2">
    <source>
        <dbReference type="ARBA" id="ARBA00022857"/>
    </source>
</evidence>
<sequence>MNTNHEKVALVTGANRGLGKEISKQLCAKGYAVFMASRDIETGREAAQKLCDQGYEAIFLHMDVTDPVSIKNAYGAFSQKADHLDVLINNAAVLEETDRSVSIVRLSIESLERTLKTNLIGPIIVVQDFLPFLEKSKEGGRIINMTSDLGALAHMKDSYPAYSLSKTALHAMTRQFAAGLVGKNIAVNCVNPGWVQTRMGGPNANRSLENGAQTPVWLATEAPLQETGKFWKDKREVPW</sequence>
<dbReference type="InterPro" id="IPR002347">
    <property type="entry name" value="SDR_fam"/>
</dbReference>
<dbReference type="GO" id="GO:0016491">
    <property type="term" value="F:oxidoreductase activity"/>
    <property type="evidence" value="ECO:0007669"/>
    <property type="project" value="UniProtKB-KW"/>
</dbReference>
<organism evidence="5 6">
    <name type="scientific">Larkinella arboricola</name>
    <dbReference type="NCBI Taxonomy" id="643671"/>
    <lineage>
        <taxon>Bacteria</taxon>
        <taxon>Pseudomonadati</taxon>
        <taxon>Bacteroidota</taxon>
        <taxon>Cytophagia</taxon>
        <taxon>Cytophagales</taxon>
        <taxon>Spirosomataceae</taxon>
        <taxon>Larkinella</taxon>
    </lineage>
</organism>
<evidence type="ECO:0000256" key="4">
    <source>
        <dbReference type="RuleBase" id="RU000363"/>
    </source>
</evidence>
<proteinExistence type="inferred from homology"/>
<dbReference type="InterPro" id="IPR036291">
    <property type="entry name" value="NAD(P)-bd_dom_sf"/>
</dbReference>
<accession>A0A327XC86</accession>
<reference evidence="5 6" key="1">
    <citation type="submission" date="2018-06" db="EMBL/GenBank/DDBJ databases">
        <title>Genomic Encyclopedia of Archaeal and Bacterial Type Strains, Phase II (KMG-II): from individual species to whole genera.</title>
        <authorList>
            <person name="Goeker M."/>
        </authorList>
    </citation>
    <scope>NUCLEOTIDE SEQUENCE [LARGE SCALE GENOMIC DNA]</scope>
    <source>
        <strain evidence="5 6">DSM 21851</strain>
    </source>
</reference>
<protein>
    <submittedName>
        <fullName evidence="5">NAD(P)-dependent dehydrogenase (Short-subunit alcohol dehydrogenase family)</fullName>
    </submittedName>
</protein>
<evidence type="ECO:0000313" key="6">
    <source>
        <dbReference type="Proteomes" id="UP000248790"/>
    </source>
</evidence>
<dbReference type="PRINTS" id="PR00080">
    <property type="entry name" value="SDRFAMILY"/>
</dbReference>
<dbReference type="RefSeq" id="WP_111627364.1">
    <property type="nucleotide sequence ID" value="NZ_QLMC01000001.1"/>
</dbReference>
<dbReference type="PRINTS" id="PR00081">
    <property type="entry name" value="GDHRDH"/>
</dbReference>
<gene>
    <name evidence="5" type="ORF">LX87_01364</name>
</gene>
<keyword evidence="3" id="KW-0560">Oxidoreductase</keyword>
<evidence type="ECO:0000256" key="3">
    <source>
        <dbReference type="ARBA" id="ARBA00023002"/>
    </source>
</evidence>
<dbReference type="PANTHER" id="PTHR43963:SF6">
    <property type="entry name" value="CHAIN DEHYDROGENASE FAMILY PROTEIN, PUTATIVE (AFU_ORTHOLOGUE AFUA_3G15350)-RELATED"/>
    <property type="match status" value="1"/>
</dbReference>
<comment type="similarity">
    <text evidence="1 4">Belongs to the short-chain dehydrogenases/reductases (SDR) family.</text>
</comment>
<comment type="caution">
    <text evidence="5">The sequence shown here is derived from an EMBL/GenBank/DDBJ whole genome shotgun (WGS) entry which is preliminary data.</text>
</comment>